<feature type="transmembrane region" description="Helical" evidence="1">
    <location>
        <begin position="31"/>
        <end position="49"/>
    </location>
</feature>
<dbReference type="EMBL" id="JAJAPW010000003">
    <property type="protein sequence ID" value="MCB4798774.1"/>
    <property type="molecule type" value="Genomic_DNA"/>
</dbReference>
<protein>
    <submittedName>
        <fullName evidence="2">Uncharacterized protein</fullName>
    </submittedName>
</protein>
<keyword evidence="1" id="KW-0812">Transmembrane</keyword>
<accession>A0A9X1I2H5</accession>
<comment type="caution">
    <text evidence="2">The sequence shown here is derived from an EMBL/GenBank/DDBJ whole genome shotgun (WGS) entry which is preliminary data.</text>
</comment>
<name>A0A9X1I2H5_9FLAO</name>
<evidence type="ECO:0000313" key="2">
    <source>
        <dbReference type="EMBL" id="MCB4798774.1"/>
    </source>
</evidence>
<feature type="transmembrane region" description="Helical" evidence="1">
    <location>
        <begin position="7"/>
        <end position="25"/>
    </location>
</feature>
<dbReference type="AlphaFoldDB" id="A0A9X1I2H5"/>
<sequence length="62" mass="7002">MMLTNKQTLILSGLLTAAFFIGGLLDILDNFIMLTLITLMFFTIVINVFKSGFSKRNQDLED</sequence>
<keyword evidence="1" id="KW-1133">Transmembrane helix</keyword>
<reference evidence="2" key="1">
    <citation type="submission" date="2021-10" db="EMBL/GenBank/DDBJ databases">
        <title>Tamlana sargassums sp. nov., and Tamlana laminarinivorans sp. nov., two new bacteria isolated from the brown alga.</title>
        <authorList>
            <person name="Li J."/>
        </authorList>
    </citation>
    <scope>NUCLEOTIDE SEQUENCE</scope>
    <source>
        <strain evidence="2">PT2-4</strain>
    </source>
</reference>
<evidence type="ECO:0000313" key="3">
    <source>
        <dbReference type="Proteomes" id="UP001139199"/>
    </source>
</evidence>
<gene>
    <name evidence="2" type="ORF">LG649_07950</name>
</gene>
<keyword evidence="1" id="KW-0472">Membrane</keyword>
<keyword evidence="3" id="KW-1185">Reference proteome</keyword>
<organism evidence="2 3">
    <name type="scientific">Neotamlana laminarinivorans</name>
    <dbReference type="NCBI Taxonomy" id="2883124"/>
    <lineage>
        <taxon>Bacteria</taxon>
        <taxon>Pseudomonadati</taxon>
        <taxon>Bacteroidota</taxon>
        <taxon>Flavobacteriia</taxon>
        <taxon>Flavobacteriales</taxon>
        <taxon>Flavobacteriaceae</taxon>
        <taxon>Neotamlana</taxon>
    </lineage>
</organism>
<proteinExistence type="predicted"/>
<evidence type="ECO:0000256" key="1">
    <source>
        <dbReference type="SAM" id="Phobius"/>
    </source>
</evidence>
<dbReference type="RefSeq" id="WP_226543077.1">
    <property type="nucleotide sequence ID" value="NZ_JAJAPW010000003.1"/>
</dbReference>
<dbReference type="Proteomes" id="UP001139199">
    <property type="component" value="Unassembled WGS sequence"/>
</dbReference>